<dbReference type="Gene3D" id="6.20.330.10">
    <property type="match status" value="1"/>
</dbReference>
<organism evidence="7 8">
    <name type="scientific">Candidatus Rickettsiella isopodorum</name>
    <dbReference type="NCBI Taxonomy" id="1225476"/>
    <lineage>
        <taxon>Bacteria</taxon>
        <taxon>Pseudomonadati</taxon>
        <taxon>Pseudomonadota</taxon>
        <taxon>Gammaproteobacteria</taxon>
        <taxon>Legionellales</taxon>
        <taxon>Coxiellaceae</taxon>
        <taxon>Rickettsiella</taxon>
    </lineage>
</organism>
<dbReference type="GO" id="GO:0004252">
    <property type="term" value="F:serine-type endopeptidase activity"/>
    <property type="evidence" value="ECO:0007669"/>
    <property type="project" value="InterPro"/>
</dbReference>
<evidence type="ECO:0000259" key="6">
    <source>
        <dbReference type="Pfam" id="PF01343"/>
    </source>
</evidence>
<keyword evidence="5" id="KW-0472">Membrane</keyword>
<dbReference type="Gene3D" id="3.90.226.10">
    <property type="entry name" value="2-enoyl-CoA Hydratase, Chain A, domain 1"/>
    <property type="match status" value="1"/>
</dbReference>
<dbReference type="PANTHER" id="PTHR42987">
    <property type="entry name" value="PEPTIDASE S49"/>
    <property type="match status" value="1"/>
</dbReference>
<accession>A0A1J8NKC5</accession>
<dbReference type="CDD" id="cd07023">
    <property type="entry name" value="S49_Sppa_N_C"/>
    <property type="match status" value="1"/>
</dbReference>
<evidence type="ECO:0000313" key="8">
    <source>
        <dbReference type="Proteomes" id="UP000183924"/>
    </source>
</evidence>
<protein>
    <submittedName>
        <fullName evidence="7">Peptidase S49</fullName>
    </submittedName>
</protein>
<feature type="transmembrane region" description="Helical" evidence="5">
    <location>
        <begin position="35"/>
        <end position="53"/>
    </location>
</feature>
<evidence type="ECO:0000256" key="1">
    <source>
        <dbReference type="ARBA" id="ARBA00008683"/>
    </source>
</evidence>
<dbReference type="AlphaFoldDB" id="A0A1J8NKC5"/>
<keyword evidence="2" id="KW-0645">Protease</keyword>
<dbReference type="EMBL" id="LUKY01000033">
    <property type="protein sequence ID" value="OIZ94486.1"/>
    <property type="molecule type" value="Genomic_DNA"/>
</dbReference>
<dbReference type="InterPro" id="IPR047272">
    <property type="entry name" value="S49_SppA_C"/>
</dbReference>
<keyword evidence="5" id="KW-0812">Transmembrane</keyword>
<evidence type="ECO:0000313" key="7">
    <source>
        <dbReference type="EMBL" id="OIZ94486.1"/>
    </source>
</evidence>
<dbReference type="SUPFAM" id="SSF52096">
    <property type="entry name" value="ClpP/crotonase"/>
    <property type="match status" value="1"/>
</dbReference>
<dbReference type="RefSeq" id="WP_071662975.1">
    <property type="nucleotide sequence ID" value="NZ_LUKY01000033.1"/>
</dbReference>
<keyword evidence="8" id="KW-1185">Reference proteome</keyword>
<dbReference type="GO" id="GO:0006508">
    <property type="term" value="P:proteolysis"/>
    <property type="evidence" value="ECO:0007669"/>
    <property type="project" value="UniProtKB-KW"/>
</dbReference>
<dbReference type="STRING" id="1225476.A1D18_06525"/>
<evidence type="ECO:0000256" key="2">
    <source>
        <dbReference type="ARBA" id="ARBA00022670"/>
    </source>
</evidence>
<gene>
    <name evidence="7" type="ORF">A1D18_06525</name>
</gene>
<evidence type="ECO:0000256" key="3">
    <source>
        <dbReference type="ARBA" id="ARBA00022801"/>
    </source>
</evidence>
<dbReference type="Proteomes" id="UP000183924">
    <property type="component" value="Unassembled WGS sequence"/>
</dbReference>
<feature type="domain" description="Peptidase S49" evidence="6">
    <location>
        <begin position="135"/>
        <end position="281"/>
    </location>
</feature>
<dbReference type="OrthoDB" id="9764363at2"/>
<proteinExistence type="inferred from homology"/>
<evidence type="ECO:0000256" key="4">
    <source>
        <dbReference type="ARBA" id="ARBA00022825"/>
    </source>
</evidence>
<sequence>MTEELLSDPAWQRKTLEKLLFDTLKEQRRKRRWNIFFKFFFFIILLGLLFALWPTTTNLPTASKAKAHIGLVDIRGVIDDNSTASADNVIEGLQNAFEDKNTLTVILRINSPGGSPVQAAQIYNEIRYLRHQYPKTKLYSVCDDLCASAAYYIASASDDIYANPASLVGSIGVLMDGFGFVGTMKKVGVERRLLTAGDHKGFLDPFSPEKIEEKLIAERMLANVHQQFINAVKQGRGNRIKDNPQLFSGLAWTGEEALSLGLIDGFGDLNSLSQDLIKNKNIVDYTVKPGLLQQLSDRIGASFAQQLSTNLGILPHGFR</sequence>
<dbReference type="InterPro" id="IPR002142">
    <property type="entry name" value="Peptidase_S49"/>
</dbReference>
<keyword evidence="5" id="KW-1133">Transmembrane helix</keyword>
<dbReference type="Pfam" id="PF01343">
    <property type="entry name" value="Peptidase_S49"/>
    <property type="match status" value="1"/>
</dbReference>
<keyword evidence="4" id="KW-0720">Serine protease</keyword>
<name>A0A1J8NKC5_9COXI</name>
<dbReference type="InterPro" id="IPR001907">
    <property type="entry name" value="ClpP"/>
</dbReference>
<reference evidence="7 8" key="1">
    <citation type="submission" date="2016-03" db="EMBL/GenBank/DDBJ databases">
        <title>Comparative genomics of Rickettsiella.</title>
        <authorList>
            <person name="Chandler C."/>
            <person name="Wang Y."/>
        </authorList>
    </citation>
    <scope>NUCLEOTIDE SEQUENCE [LARGE SCALE GENOMIC DNA]</scope>
    <source>
        <strain evidence="7 8">RCFS May 2013</strain>
    </source>
</reference>
<evidence type="ECO:0000256" key="5">
    <source>
        <dbReference type="SAM" id="Phobius"/>
    </source>
</evidence>
<dbReference type="InterPro" id="IPR029045">
    <property type="entry name" value="ClpP/crotonase-like_dom_sf"/>
</dbReference>
<dbReference type="GO" id="GO:0004176">
    <property type="term" value="F:ATP-dependent peptidase activity"/>
    <property type="evidence" value="ECO:0007669"/>
    <property type="project" value="InterPro"/>
</dbReference>
<comment type="caution">
    <text evidence="7">The sequence shown here is derived from an EMBL/GenBank/DDBJ whole genome shotgun (WGS) entry which is preliminary data.</text>
</comment>
<dbReference type="PRINTS" id="PR00127">
    <property type="entry name" value="CLPPROTEASEP"/>
</dbReference>
<keyword evidence="3" id="KW-0378">Hydrolase</keyword>
<dbReference type="PANTHER" id="PTHR42987:SF8">
    <property type="entry name" value="PROTEINASE"/>
    <property type="match status" value="1"/>
</dbReference>
<comment type="similarity">
    <text evidence="1">Belongs to the peptidase S49 family.</text>
</comment>